<dbReference type="KEGG" id="pcot:PCOAH_00026900"/>
<dbReference type="EMBL" id="CP016247">
    <property type="protein sequence ID" value="ANQ08036.1"/>
    <property type="molecule type" value="Genomic_DNA"/>
</dbReference>
<dbReference type="SUPFAM" id="SSF81606">
    <property type="entry name" value="PP2C-like"/>
    <property type="match status" value="1"/>
</dbReference>
<dbReference type="InterPro" id="IPR001932">
    <property type="entry name" value="PPM-type_phosphatase-like_dom"/>
</dbReference>
<dbReference type="OrthoDB" id="420076at2759"/>
<gene>
    <name evidence="3" type="ORF">PCOAH_00026900</name>
</gene>
<organism evidence="3 4">
    <name type="scientific">Plasmodium coatneyi</name>
    <dbReference type="NCBI Taxonomy" id="208452"/>
    <lineage>
        <taxon>Eukaryota</taxon>
        <taxon>Sar</taxon>
        <taxon>Alveolata</taxon>
        <taxon>Apicomplexa</taxon>
        <taxon>Aconoidasida</taxon>
        <taxon>Haemosporida</taxon>
        <taxon>Plasmodiidae</taxon>
        <taxon>Plasmodium</taxon>
    </lineage>
</organism>
<feature type="compositionally biased region" description="Polar residues" evidence="1">
    <location>
        <begin position="243"/>
        <end position="262"/>
    </location>
</feature>
<sequence length="770" mass="85530">MKVNAVSNIFNLHEQAAPKKKWPLLFTVIALLAATSGRVNGSAFNSTKESVINEHNNNFNGREDEFNYPDKDPYEERSLGSSQPKVYYEHLEELSNAFFTQNDQKISMIQFGANNPIQDRCFVYEIDMSNEFLEPIGSYQRIKSKEDKQFIKDFGKSAIKYVSHIDHLTGGNYSGRMTTAMEKGKGKSTNKGSLREGSAGPSVLGPMPPWDSTVLRPTPVGPSSLGSSSMGSGWGSPVEPSVGMSTPGSGSTTAGPSTQAPTDINRPQAFVETKATEKTEDPTTDPMNVDAGDSATEETTENVPDEATPNDADEATPSAVDKATESTSDKVIENVELGAAENAEAAPTEATPSTEESTPTEATPSTEESAPTDATPSTTETTPTETTPSGEGSNKEDVAGPSGQPVEVQGPIDTEQVSLAGPSIMEPSDYLNEQELSRKAFDRYNQYYDEMKAFNDSFLFAAVIDGHGGEVIADIVKRWLGFYVKKQLMEKLISNDYQILTPSDIVASLEEAHIQLDNDILRKAKEYFFDGNSSYTRVGSCSISVLMDKNYFYVSNLGDSKGLLIKKNSVVRLNNIQNASEIAERMRLVQEHPNEDDVIMCKRTVKYGNTRSSEIFNLTQQSSQFQVYNVGRCYVKGRLQCTRSFGDFYLKKKIFSFDYRKNRFIVKEPHSYPYISAIPEVLKIRRTEDDEYLVLVSDGISDHLSDQEIYDIVNEYSFSVKKMSQIMIQTVLVKAAMHERMSPREFLAFVPRDKRRKFFDDMSVIIVKLK</sequence>
<protein>
    <submittedName>
        <fullName evidence="3">Protein phosphatase 2C domain containing protein</fullName>
    </submittedName>
</protein>
<dbReference type="SMART" id="SM00332">
    <property type="entry name" value="PP2Cc"/>
    <property type="match status" value="1"/>
</dbReference>
<dbReference type="Pfam" id="PF00481">
    <property type="entry name" value="PP2C"/>
    <property type="match status" value="1"/>
</dbReference>
<evidence type="ECO:0000313" key="4">
    <source>
        <dbReference type="Proteomes" id="UP000092716"/>
    </source>
</evidence>
<dbReference type="InterPro" id="IPR015655">
    <property type="entry name" value="PP2C"/>
</dbReference>
<feature type="compositionally biased region" description="Low complexity" evidence="1">
    <location>
        <begin position="339"/>
        <end position="392"/>
    </location>
</feature>
<dbReference type="CDD" id="cd00143">
    <property type="entry name" value="PP2Cc"/>
    <property type="match status" value="1"/>
</dbReference>
<accession>A0A1B1DZ26</accession>
<dbReference type="Proteomes" id="UP000092716">
    <property type="component" value="Chromosome 9"/>
</dbReference>
<feature type="region of interest" description="Disordered" evidence="1">
    <location>
        <begin position="54"/>
        <end position="79"/>
    </location>
</feature>
<feature type="compositionally biased region" description="Basic and acidic residues" evidence="1">
    <location>
        <begin position="322"/>
        <end position="333"/>
    </location>
</feature>
<feature type="compositionally biased region" description="Basic and acidic residues" evidence="1">
    <location>
        <begin position="61"/>
        <end position="78"/>
    </location>
</feature>
<name>A0A1B1DZ26_9APIC</name>
<dbReference type="PANTHER" id="PTHR13832:SF792">
    <property type="entry name" value="GM14286P"/>
    <property type="match status" value="1"/>
</dbReference>
<feature type="domain" description="PPM-type phosphatase" evidence="2">
    <location>
        <begin position="423"/>
        <end position="769"/>
    </location>
</feature>
<proteinExistence type="predicted"/>
<dbReference type="InterPro" id="IPR036457">
    <property type="entry name" value="PPM-type-like_dom_sf"/>
</dbReference>
<evidence type="ECO:0000256" key="1">
    <source>
        <dbReference type="SAM" id="MobiDB-lite"/>
    </source>
</evidence>
<dbReference type="PROSITE" id="PS51746">
    <property type="entry name" value="PPM_2"/>
    <property type="match status" value="1"/>
</dbReference>
<dbReference type="AlphaFoldDB" id="A0A1B1DZ26"/>
<dbReference type="RefSeq" id="XP_019914731.1">
    <property type="nucleotide sequence ID" value="XM_020059495.1"/>
</dbReference>
<feature type="region of interest" description="Disordered" evidence="1">
    <location>
        <begin position="181"/>
        <end position="410"/>
    </location>
</feature>
<evidence type="ECO:0000313" key="3">
    <source>
        <dbReference type="EMBL" id="ANQ08036.1"/>
    </source>
</evidence>
<evidence type="ECO:0000259" key="2">
    <source>
        <dbReference type="PROSITE" id="PS51746"/>
    </source>
</evidence>
<dbReference type="GeneID" id="30909418"/>
<dbReference type="GO" id="GO:0004722">
    <property type="term" value="F:protein serine/threonine phosphatase activity"/>
    <property type="evidence" value="ECO:0007669"/>
    <property type="project" value="InterPro"/>
</dbReference>
<feature type="compositionally biased region" description="Acidic residues" evidence="1">
    <location>
        <begin position="295"/>
        <end position="304"/>
    </location>
</feature>
<dbReference type="PANTHER" id="PTHR13832">
    <property type="entry name" value="PROTEIN PHOSPHATASE 2C"/>
    <property type="match status" value="1"/>
</dbReference>
<feature type="compositionally biased region" description="Low complexity" evidence="1">
    <location>
        <begin position="221"/>
        <end position="231"/>
    </location>
</feature>
<keyword evidence="4" id="KW-1185">Reference proteome</keyword>
<reference evidence="4" key="1">
    <citation type="submission" date="2016-06" db="EMBL/GenBank/DDBJ databases">
        <title>First high quality genome sequence of Plasmodium coatneyi using continuous long reads from single molecule, real-time sequencing.</title>
        <authorList>
            <person name="Chien J.-T."/>
            <person name="Pakala S.B."/>
            <person name="Geraldo J.A."/>
            <person name="Lapp S.A."/>
            <person name="Barnwell J.W."/>
            <person name="Kissinger J.C."/>
            <person name="Galinski M.R."/>
            <person name="Humphrey J.C."/>
        </authorList>
    </citation>
    <scope>NUCLEOTIDE SEQUENCE [LARGE SCALE GENOMIC DNA]</scope>
    <source>
        <strain evidence="4">Hackeri</strain>
    </source>
</reference>
<dbReference type="VEuPathDB" id="PlasmoDB:PCOAH_00026900"/>
<dbReference type="Gene3D" id="3.60.40.10">
    <property type="entry name" value="PPM-type phosphatase domain"/>
    <property type="match status" value="1"/>
</dbReference>